<evidence type="ECO:0000313" key="2">
    <source>
        <dbReference type="Proteomes" id="UP001152607"/>
    </source>
</evidence>
<protein>
    <submittedName>
        <fullName evidence="1">Uncharacterized protein</fullName>
    </submittedName>
</protein>
<dbReference type="AlphaFoldDB" id="A0A9W4UPY4"/>
<gene>
    <name evidence="1" type="ORF">PDIGIT_LOCUS11360</name>
</gene>
<name>A0A9W4UPY4_9PLEO</name>
<keyword evidence="2" id="KW-1185">Reference proteome</keyword>
<dbReference type="OrthoDB" id="3786541at2759"/>
<sequence length="622" mass="71765">MDVNIDFLKCFRNSAVNREAVWNIWEKSIKFRQVPWYSSIERAIAAYYEDFDSNKRDPGPELCTLLKECPSVSNTPDKRWLLFSTALDAEREDWRENQITNYPPFITCKALSDAFPGEPFRPLRNQSMFDKAATTGATPLVQHLLGIVVDILAHLGPKDTERNKLDVEMGVALQHATDSLRIEAMEAILEKFHSLATDQRIRHMVRLNAARDQRSPYLTELDTALVANGDINRPPPRTDSEIEKRRTDKDTLKAFDTLLRTNPQLASESTYEQAIRPGSSLIFEHLVVSYIDDTEEKLPNSRNLRGYLRNVESAQYLLEHGNQLMWDIYCQKVLGDQKGWIVDDDDSDAGLLLRSAVRHGKVYAVRWILKQCPILAVLQVKDEYPLQALPIDKDDGTCREIRNLLLPTMLRMGKMYIIRKILDLSNVHVNEITLPLSQFNAQQFNFLDFISGLTGRGEGGTTETSRLQCLRFERVLKSVDFPDLNGQLGSSVVDDVRKDHREVEDVLHWLSNEKGVEEIINLKVPDRLHSPHKDYMVRHFVQKYKVETLDWRKLDLYLVDYDEDWKPLPHRWAASLQKLTLYSSGNTAVHDHWMSHLRLLKNLRQVDIYVVEESDLVSLNEA</sequence>
<proteinExistence type="predicted"/>
<comment type="caution">
    <text evidence="1">The sequence shown here is derived from an EMBL/GenBank/DDBJ whole genome shotgun (WGS) entry which is preliminary data.</text>
</comment>
<organism evidence="1 2">
    <name type="scientific">Periconia digitata</name>
    <dbReference type="NCBI Taxonomy" id="1303443"/>
    <lineage>
        <taxon>Eukaryota</taxon>
        <taxon>Fungi</taxon>
        <taxon>Dikarya</taxon>
        <taxon>Ascomycota</taxon>
        <taxon>Pezizomycotina</taxon>
        <taxon>Dothideomycetes</taxon>
        <taxon>Pleosporomycetidae</taxon>
        <taxon>Pleosporales</taxon>
        <taxon>Massarineae</taxon>
        <taxon>Periconiaceae</taxon>
        <taxon>Periconia</taxon>
    </lineage>
</organism>
<dbReference type="EMBL" id="CAOQHR010000008">
    <property type="protein sequence ID" value="CAI6338233.1"/>
    <property type="molecule type" value="Genomic_DNA"/>
</dbReference>
<dbReference type="Proteomes" id="UP001152607">
    <property type="component" value="Unassembled WGS sequence"/>
</dbReference>
<accession>A0A9W4UPY4</accession>
<reference evidence="1" key="1">
    <citation type="submission" date="2023-01" db="EMBL/GenBank/DDBJ databases">
        <authorList>
            <person name="Van Ghelder C."/>
            <person name="Rancurel C."/>
        </authorList>
    </citation>
    <scope>NUCLEOTIDE SEQUENCE</scope>
    <source>
        <strain evidence="1">CNCM I-4278</strain>
    </source>
</reference>
<evidence type="ECO:0000313" key="1">
    <source>
        <dbReference type="EMBL" id="CAI6338233.1"/>
    </source>
</evidence>